<keyword evidence="2" id="KW-1185">Reference proteome</keyword>
<comment type="caution">
    <text evidence="1">The sequence shown here is derived from an EMBL/GenBank/DDBJ whole genome shotgun (WGS) entry which is preliminary data.</text>
</comment>
<accession>A0A556V2V6</accession>
<gene>
    <name evidence="1" type="ORF">Baya_12064</name>
</gene>
<organism evidence="1 2">
    <name type="scientific">Bagarius yarrelli</name>
    <name type="common">Goonch</name>
    <name type="synonym">Bagrus yarrelli</name>
    <dbReference type="NCBI Taxonomy" id="175774"/>
    <lineage>
        <taxon>Eukaryota</taxon>
        <taxon>Metazoa</taxon>
        <taxon>Chordata</taxon>
        <taxon>Craniata</taxon>
        <taxon>Vertebrata</taxon>
        <taxon>Euteleostomi</taxon>
        <taxon>Actinopterygii</taxon>
        <taxon>Neopterygii</taxon>
        <taxon>Teleostei</taxon>
        <taxon>Ostariophysi</taxon>
        <taxon>Siluriformes</taxon>
        <taxon>Sisoridae</taxon>
        <taxon>Sisorinae</taxon>
        <taxon>Bagarius</taxon>
    </lineage>
</organism>
<protein>
    <submittedName>
        <fullName evidence="1">Uncharacterized protein</fullName>
    </submittedName>
</protein>
<name>A0A556V2V6_BAGYA</name>
<reference evidence="1 2" key="1">
    <citation type="journal article" date="2019" name="Genome Biol. Evol.">
        <title>Whole-Genome Sequencing of the Giant Devil Catfish, Bagarius yarrelli.</title>
        <authorList>
            <person name="Jiang W."/>
            <person name="Lv Y."/>
            <person name="Cheng L."/>
            <person name="Yang K."/>
            <person name="Chao B."/>
            <person name="Wang X."/>
            <person name="Li Y."/>
            <person name="Pan X."/>
            <person name="You X."/>
            <person name="Zhang Y."/>
            <person name="Yang J."/>
            <person name="Li J."/>
            <person name="Zhang X."/>
            <person name="Liu S."/>
            <person name="Sun C."/>
            <person name="Yang J."/>
            <person name="Shi Q."/>
        </authorList>
    </citation>
    <scope>NUCLEOTIDE SEQUENCE [LARGE SCALE GENOMIC DNA]</scope>
    <source>
        <strain evidence="1">JWS20170419001</strain>
        <tissue evidence="1">Muscle</tissue>
    </source>
</reference>
<evidence type="ECO:0000313" key="2">
    <source>
        <dbReference type="Proteomes" id="UP000319801"/>
    </source>
</evidence>
<dbReference type="AlphaFoldDB" id="A0A556V2V6"/>
<sequence length="217" mass="23886">MRRDPDCRTLVEKVGLCFDVNVETCTIQGSSATYELLLFSAGLKSVMSFPVTVALSVERCEDRGSSFSTGLLRSPHRQDFFKGTSARAGLWLARLYFTSLFMLAEGICLLEAYAGLHAIRISALQPSLENNKIVSACVEQANTALKFPSFGSEQCFPETQPGKCASAWQPRCGKTEGQRVQGILRHRTLLFSCTALRDTFLRVGKTTGHHAPEQEAD</sequence>
<dbReference type="Proteomes" id="UP000319801">
    <property type="component" value="Unassembled WGS sequence"/>
</dbReference>
<evidence type="ECO:0000313" key="1">
    <source>
        <dbReference type="EMBL" id="TSS60362.1"/>
    </source>
</evidence>
<dbReference type="EMBL" id="VCAZ01000103">
    <property type="protein sequence ID" value="TSS60362.1"/>
    <property type="molecule type" value="Genomic_DNA"/>
</dbReference>
<proteinExistence type="predicted"/>